<keyword evidence="1" id="KW-0677">Repeat</keyword>
<keyword evidence="6" id="KW-1185">Reference proteome</keyword>
<feature type="repeat" description="TPR" evidence="3">
    <location>
        <begin position="172"/>
        <end position="205"/>
    </location>
</feature>
<feature type="transmembrane region" description="Helical" evidence="4">
    <location>
        <begin position="338"/>
        <end position="356"/>
    </location>
</feature>
<feature type="transmembrane region" description="Helical" evidence="4">
    <location>
        <begin position="363"/>
        <end position="385"/>
    </location>
</feature>
<dbReference type="Proteomes" id="UP000600139">
    <property type="component" value="Unassembled WGS sequence"/>
</dbReference>
<evidence type="ECO:0000313" key="5">
    <source>
        <dbReference type="EMBL" id="MBK1814227.1"/>
    </source>
</evidence>
<feature type="transmembrane region" description="Helical" evidence="4">
    <location>
        <begin position="242"/>
        <end position="259"/>
    </location>
</feature>
<dbReference type="Gene3D" id="1.25.40.10">
    <property type="entry name" value="Tetratricopeptide repeat domain"/>
    <property type="match status" value="1"/>
</dbReference>
<dbReference type="SUPFAM" id="SSF48452">
    <property type="entry name" value="TPR-like"/>
    <property type="match status" value="1"/>
</dbReference>
<feature type="transmembrane region" description="Helical" evidence="4">
    <location>
        <begin position="397"/>
        <end position="418"/>
    </location>
</feature>
<feature type="transmembrane region" description="Helical" evidence="4">
    <location>
        <begin position="271"/>
        <end position="293"/>
    </location>
</feature>
<keyword evidence="4" id="KW-0472">Membrane</keyword>
<name>A0A934R026_9BACT</name>
<keyword evidence="4" id="KW-1133">Transmembrane helix</keyword>
<dbReference type="RefSeq" id="WP_200349193.1">
    <property type="nucleotide sequence ID" value="NZ_BAABHZ010000005.1"/>
</dbReference>
<dbReference type="EMBL" id="JAENIK010000002">
    <property type="protein sequence ID" value="MBK1814227.1"/>
    <property type="molecule type" value="Genomic_DNA"/>
</dbReference>
<dbReference type="AlphaFoldDB" id="A0A934R026"/>
<comment type="caution">
    <text evidence="5">The sequence shown here is derived from an EMBL/GenBank/DDBJ whole genome shotgun (WGS) entry which is preliminary data.</text>
</comment>
<dbReference type="Pfam" id="PF13181">
    <property type="entry name" value="TPR_8"/>
    <property type="match status" value="1"/>
</dbReference>
<organism evidence="5 6">
    <name type="scientific">Luteolibacter yonseiensis</name>
    <dbReference type="NCBI Taxonomy" id="1144680"/>
    <lineage>
        <taxon>Bacteria</taxon>
        <taxon>Pseudomonadati</taxon>
        <taxon>Verrucomicrobiota</taxon>
        <taxon>Verrucomicrobiia</taxon>
        <taxon>Verrucomicrobiales</taxon>
        <taxon>Verrucomicrobiaceae</taxon>
        <taxon>Luteolibacter</taxon>
    </lineage>
</organism>
<protein>
    <recommendedName>
        <fullName evidence="7">Tetratricopeptide repeat protein</fullName>
    </recommendedName>
</protein>
<accession>A0A934R026</accession>
<reference evidence="5" key="1">
    <citation type="submission" date="2021-01" db="EMBL/GenBank/DDBJ databases">
        <title>Modified the classification status of verrucomicrobia.</title>
        <authorList>
            <person name="Feng X."/>
        </authorList>
    </citation>
    <scope>NUCLEOTIDE SEQUENCE</scope>
    <source>
        <strain evidence="5">JCM 18052</strain>
    </source>
</reference>
<evidence type="ECO:0000313" key="6">
    <source>
        <dbReference type="Proteomes" id="UP000600139"/>
    </source>
</evidence>
<evidence type="ECO:0000256" key="2">
    <source>
        <dbReference type="ARBA" id="ARBA00022803"/>
    </source>
</evidence>
<evidence type="ECO:0000256" key="1">
    <source>
        <dbReference type="ARBA" id="ARBA00022737"/>
    </source>
</evidence>
<keyword evidence="2 3" id="KW-0802">TPR repeat</keyword>
<gene>
    <name evidence="5" type="ORF">JIN84_01215</name>
</gene>
<evidence type="ECO:0008006" key="7">
    <source>
        <dbReference type="Google" id="ProtNLM"/>
    </source>
</evidence>
<proteinExistence type="predicted"/>
<evidence type="ECO:0000256" key="4">
    <source>
        <dbReference type="SAM" id="Phobius"/>
    </source>
</evidence>
<dbReference type="PROSITE" id="PS50005">
    <property type="entry name" value="TPR"/>
    <property type="match status" value="1"/>
</dbReference>
<dbReference type="InterPro" id="IPR011990">
    <property type="entry name" value="TPR-like_helical_dom_sf"/>
</dbReference>
<dbReference type="SMART" id="SM00028">
    <property type="entry name" value="TPR"/>
    <property type="match status" value="5"/>
</dbReference>
<dbReference type="PANTHER" id="PTHR44943:SF8">
    <property type="entry name" value="TPR REPEAT-CONTAINING PROTEIN MJ0263"/>
    <property type="match status" value="1"/>
</dbReference>
<dbReference type="InterPro" id="IPR051685">
    <property type="entry name" value="Ycf3/AcsC/BcsC/TPR_MFPF"/>
</dbReference>
<evidence type="ECO:0000256" key="3">
    <source>
        <dbReference type="PROSITE-ProRule" id="PRU00339"/>
    </source>
</evidence>
<dbReference type="InterPro" id="IPR019734">
    <property type="entry name" value="TPR_rpt"/>
</dbReference>
<feature type="transmembrane region" description="Helical" evidence="4">
    <location>
        <begin position="314"/>
        <end position="332"/>
    </location>
</feature>
<dbReference type="PANTHER" id="PTHR44943">
    <property type="entry name" value="CELLULOSE SYNTHASE OPERON PROTEIN C"/>
    <property type="match status" value="1"/>
</dbReference>
<sequence>MSSDFARARLLRERGRHEEAVAMLLSHLAHQPEDPSAFIELALNRCEIPGQRQLALEDARTATGLLPSHPYPLSLQSRILSELERQKEALPLAESAISLDPEFGHAWNSKCLALIGLRRWKEAEACARISLGLDADDESASNLLSLALRLQNRLDESEDESRRRLERDPENAFSFANSGWAALQRGDIKGAENHFKECLRIDPQMEYARDGLKQSYRARSAFFRLFLKWTFFLQRFSKNNQLLIVIGMIVGFRVLRNLAATVHPMLVVPVVLLYFLFVFGSWLAGGLANFFLLRDPVARFSLDPGEKAEGAAMGGLFFGGLIALVAGFSLGIQPAGVVGGAMMIATLPVSMVFTNPSRIGRMVFGLISVAILVFGAVMAVDVAAHPGRDMLEGTADLCFGIIILLGVGSTWVGMIPALRRAKPE</sequence>
<keyword evidence="4" id="KW-0812">Transmembrane</keyword>